<feature type="compositionally biased region" description="Low complexity" evidence="1">
    <location>
        <begin position="556"/>
        <end position="567"/>
    </location>
</feature>
<dbReference type="EMBL" id="NHTK01006115">
    <property type="protein sequence ID" value="PPQ63657.1"/>
    <property type="molecule type" value="Genomic_DNA"/>
</dbReference>
<proteinExistence type="predicted"/>
<feature type="region of interest" description="Disordered" evidence="1">
    <location>
        <begin position="1"/>
        <end position="22"/>
    </location>
</feature>
<feature type="compositionally biased region" description="Pro residues" evidence="1">
    <location>
        <begin position="272"/>
        <end position="281"/>
    </location>
</feature>
<name>A0A409VEK2_9AGAR</name>
<dbReference type="Proteomes" id="UP000284842">
    <property type="component" value="Unassembled WGS sequence"/>
</dbReference>
<feature type="region of interest" description="Disordered" evidence="1">
    <location>
        <begin position="554"/>
        <end position="585"/>
    </location>
</feature>
<keyword evidence="3" id="KW-1185">Reference proteome</keyword>
<evidence type="ECO:0000256" key="1">
    <source>
        <dbReference type="SAM" id="MobiDB-lite"/>
    </source>
</evidence>
<feature type="compositionally biased region" description="Pro residues" evidence="1">
    <location>
        <begin position="503"/>
        <end position="514"/>
    </location>
</feature>
<reference evidence="2 3" key="1">
    <citation type="journal article" date="2018" name="Evol. Lett.">
        <title>Horizontal gene cluster transfer increased hallucinogenic mushroom diversity.</title>
        <authorList>
            <person name="Reynolds H.T."/>
            <person name="Vijayakumar V."/>
            <person name="Gluck-Thaler E."/>
            <person name="Korotkin H.B."/>
            <person name="Matheny P.B."/>
            <person name="Slot J.C."/>
        </authorList>
    </citation>
    <scope>NUCLEOTIDE SEQUENCE [LARGE SCALE GENOMIC DNA]</scope>
    <source>
        <strain evidence="2 3">2629</strain>
    </source>
</reference>
<accession>A0A409VEK2</accession>
<sequence length="732" mass="81421">MGHPSTSTQFRHRQEGREFDESLPFHTAQFPEIESARPNAFRTRQLPLPRNTRQITSVPSTPTSNTAQYTVNIAPLAPPPPSRPIATTQSFHEGLHLQRAGFDASHRPWQPQASTSRNPIPTPAFPTQNHQGQSQAVTPFMYPMPRRHSDQTVPSFRLRKARWSDASPLSSPDLPPSSPGLTDEPPETPSPRIDPSTIQHRTRHQSESLGPSVLYQESLAHRRARSSGRISPYPLASTSQPQPTSPSKKRAPRTVKQRIRWIEVSGTAFVPPEQPPSPHAPPEVTDDIDSSQISSPNRKPPPRRVPIGTSTPKPWKDAQIKIDLRLERPTISSAVQAAALGIGPLTTRFPVESRRLAARRRRRQLSVPPISTLEYETRLPKKLSDKKGKGKQRLTRSDLESDIEMGNVENPAENRSVSVGDECVDMLVDQDSTHPRESSSSLGKRQRVDPQATSRSSVSQEREAAGRMDFASKSTRRSPSPFAGHSRPLKVVVVKQEEDTSDPIPPATHPSAHPPPLKQEFVEDARPMTFSQTAYMPSREHMGHSATLQHRPEVFTPQPSLPLTSTPNRAQTPNDPNPEFPSPPLRMPIPSVPLPTMIYHDDIHLGTENRMITSPPVDIDEMMENTIEMEQKLSRLSVDGAKGIVLLDSDPSPRESPMIETPGEPTEVQEIVQHMEDMQRENEELLLKLSMLPDHSSPKPPCSGAKQDTATALISSSKFDEYELEEGEILED</sequence>
<feature type="compositionally biased region" description="Basic residues" evidence="1">
    <location>
        <begin position="247"/>
        <end position="259"/>
    </location>
</feature>
<feature type="compositionally biased region" description="Basic and acidic residues" evidence="1">
    <location>
        <begin position="378"/>
        <end position="387"/>
    </location>
</feature>
<feature type="compositionally biased region" description="Polar residues" evidence="1">
    <location>
        <begin position="111"/>
        <end position="134"/>
    </location>
</feature>
<feature type="region of interest" description="Disordered" evidence="1">
    <location>
        <begin position="378"/>
        <end position="419"/>
    </location>
</feature>
<feature type="compositionally biased region" description="Low complexity" evidence="1">
    <location>
        <begin position="237"/>
        <end position="246"/>
    </location>
</feature>
<feature type="compositionally biased region" description="Polar residues" evidence="1">
    <location>
        <begin position="51"/>
        <end position="66"/>
    </location>
</feature>
<comment type="caution">
    <text evidence="2">The sequence shown here is derived from an EMBL/GenBank/DDBJ whole genome shotgun (WGS) entry which is preliminary data.</text>
</comment>
<evidence type="ECO:0000313" key="2">
    <source>
        <dbReference type="EMBL" id="PPQ63657.1"/>
    </source>
</evidence>
<protein>
    <submittedName>
        <fullName evidence="2">Uncharacterized protein</fullName>
    </submittedName>
</protein>
<dbReference type="OrthoDB" id="10681637at2759"/>
<feature type="region of interest" description="Disordered" evidence="1">
    <location>
        <begin position="163"/>
        <end position="316"/>
    </location>
</feature>
<feature type="region of interest" description="Disordered" evidence="1">
    <location>
        <begin position="35"/>
        <end position="66"/>
    </location>
</feature>
<feature type="region of interest" description="Disordered" evidence="1">
    <location>
        <begin position="103"/>
        <end position="134"/>
    </location>
</feature>
<feature type="compositionally biased region" description="Pro residues" evidence="1">
    <location>
        <begin position="575"/>
        <end position="585"/>
    </location>
</feature>
<organism evidence="2 3">
    <name type="scientific">Panaeolus cyanescens</name>
    <dbReference type="NCBI Taxonomy" id="181874"/>
    <lineage>
        <taxon>Eukaryota</taxon>
        <taxon>Fungi</taxon>
        <taxon>Dikarya</taxon>
        <taxon>Basidiomycota</taxon>
        <taxon>Agaricomycotina</taxon>
        <taxon>Agaricomycetes</taxon>
        <taxon>Agaricomycetidae</taxon>
        <taxon>Agaricales</taxon>
        <taxon>Agaricineae</taxon>
        <taxon>Galeropsidaceae</taxon>
        <taxon>Panaeolus</taxon>
    </lineage>
</organism>
<evidence type="ECO:0000313" key="3">
    <source>
        <dbReference type="Proteomes" id="UP000284842"/>
    </source>
</evidence>
<feature type="region of interest" description="Disordered" evidence="1">
    <location>
        <begin position="431"/>
        <end position="514"/>
    </location>
</feature>
<dbReference type="InParanoid" id="A0A409VEK2"/>
<dbReference type="AlphaFoldDB" id="A0A409VEK2"/>
<gene>
    <name evidence="2" type="ORF">CVT24_004431</name>
</gene>